<dbReference type="InterPro" id="IPR039426">
    <property type="entry name" value="TonB-dep_rcpt-like"/>
</dbReference>
<evidence type="ECO:0000259" key="13">
    <source>
        <dbReference type="Pfam" id="PF07715"/>
    </source>
</evidence>
<proteinExistence type="inferred from homology"/>
<comment type="similarity">
    <text evidence="10 11">Belongs to the TonB-dependent receptor family.</text>
</comment>
<dbReference type="Gene3D" id="2.170.130.10">
    <property type="entry name" value="TonB-dependent receptor, plug domain"/>
    <property type="match status" value="1"/>
</dbReference>
<keyword evidence="8 10" id="KW-0472">Membrane</keyword>
<keyword evidence="15" id="KW-1185">Reference proteome</keyword>
<dbReference type="Gene3D" id="2.40.170.20">
    <property type="entry name" value="TonB-dependent receptor, beta-barrel domain"/>
    <property type="match status" value="1"/>
</dbReference>
<evidence type="ECO:0000256" key="10">
    <source>
        <dbReference type="PROSITE-ProRule" id="PRU01360"/>
    </source>
</evidence>
<keyword evidence="14" id="KW-0675">Receptor</keyword>
<reference evidence="14 15" key="1">
    <citation type="submission" date="2023-08" db="EMBL/GenBank/DDBJ databases">
        <title>Characterization of two Paracoccaceae strains isolated from Phycosphere and proposal of Xinfangfangia lacusdiani sp. nov.</title>
        <authorList>
            <person name="Deng Y."/>
            <person name="Zhang Y.Q."/>
        </authorList>
    </citation>
    <scope>NUCLEOTIDE SEQUENCE [LARGE SCALE GENOMIC DNA]</scope>
    <source>
        <strain evidence="14 15">CPCC 101601</strain>
    </source>
</reference>
<gene>
    <name evidence="14" type="ORF">Q9295_15940</name>
</gene>
<comment type="subcellular location">
    <subcellularLocation>
        <location evidence="1 10">Cell outer membrane</location>
        <topology evidence="1 10">Multi-pass membrane protein</topology>
    </subcellularLocation>
</comment>
<evidence type="ECO:0000256" key="5">
    <source>
        <dbReference type="ARBA" id="ARBA00022729"/>
    </source>
</evidence>
<feature type="domain" description="TonB-dependent receptor-like beta-barrel" evidence="12">
    <location>
        <begin position="254"/>
        <end position="675"/>
    </location>
</feature>
<dbReference type="Pfam" id="PF00593">
    <property type="entry name" value="TonB_dep_Rec_b-barrel"/>
    <property type="match status" value="1"/>
</dbReference>
<comment type="caution">
    <text evidence="14">The sequence shown here is derived from an EMBL/GenBank/DDBJ whole genome shotgun (WGS) entry which is preliminary data.</text>
</comment>
<sequence>MSSRRISHARAHLSSSAWQLRGQIPALSLAFTAGISTSALAQSVGETEYLGQIVITASGFEQLLKDAPASISVISGEELQKGDFSSLTDALKGVQGVVVTGVANETDIFIRGLSGAYTLILVDGKRQSTRDARTNGNAGFEQSFVPPVSAIERIEVVRGPMSSLYGSDAMGGVVNIITKKVGDVWGGEVTVDATVNPGDDYGDKQQLSFYLNGPIVTDRLGLQIWGRAMQRDAATVVGGMNGSDERDLNVRLSWTPDDNQDVMFEAGRTNLKNEPLAGSSYSDNSRDHLSLTHIGRWAIGTSEVSLSKEWAERTGFTQNPTGWAEGARSPEIANTVLDAKLNTQLGAQTQHNLTFGGQVIRADLTDQNPGMLTGLDEKFRADQWALFVEDEWQLTDSFALTGGLRFNDHSEYDGHFTPRLYGVWTASDALTIKGGVSTGFRAPDIRSIAPGYAYTTGGGNCRTTQTCGVIIADPNLSPETTTSYELAMVYDKGPMQFGATIFQTNFKDKIENYRLYDDAGNPVPWLEGPQYTAADGSLQYYDTFYNRNVQSARIRGLELTFDWTIVDDLQMRANYTYTDSKQKTGEYAGFPLTRTPEHMASLRFDWDTPLEGLSAWASGNYHGSEIAAGLRLGSNGTPVTIGDATGRKYAGYTTVDLGADYAINDSVNISFAVYNALDHEVNNIDSNTVVEGRRAWLSLTKRF</sequence>
<dbReference type="Pfam" id="PF07715">
    <property type="entry name" value="Plug"/>
    <property type="match status" value="1"/>
</dbReference>
<evidence type="ECO:0000256" key="6">
    <source>
        <dbReference type="ARBA" id="ARBA00023065"/>
    </source>
</evidence>
<keyword evidence="5" id="KW-0732">Signal</keyword>
<evidence type="ECO:0000256" key="3">
    <source>
        <dbReference type="ARBA" id="ARBA00022452"/>
    </source>
</evidence>
<dbReference type="SUPFAM" id="SSF56935">
    <property type="entry name" value="Porins"/>
    <property type="match status" value="1"/>
</dbReference>
<keyword evidence="4 10" id="KW-0812">Transmembrane</keyword>
<keyword evidence="2 10" id="KW-0813">Transport</keyword>
<dbReference type="InterPro" id="IPR036942">
    <property type="entry name" value="Beta-barrel_TonB_sf"/>
</dbReference>
<evidence type="ECO:0000256" key="1">
    <source>
        <dbReference type="ARBA" id="ARBA00004571"/>
    </source>
</evidence>
<accession>A0ABU0W1L3</accession>
<dbReference type="RefSeq" id="WP_306681570.1">
    <property type="nucleotide sequence ID" value="NZ_JAVDBT010000017.1"/>
</dbReference>
<evidence type="ECO:0000256" key="2">
    <source>
        <dbReference type="ARBA" id="ARBA00022448"/>
    </source>
</evidence>
<evidence type="ECO:0000313" key="15">
    <source>
        <dbReference type="Proteomes" id="UP001239680"/>
    </source>
</evidence>
<dbReference type="InterPro" id="IPR037066">
    <property type="entry name" value="Plug_dom_sf"/>
</dbReference>
<dbReference type="PROSITE" id="PS52016">
    <property type="entry name" value="TONB_DEPENDENT_REC_3"/>
    <property type="match status" value="1"/>
</dbReference>
<dbReference type="PANTHER" id="PTHR30069">
    <property type="entry name" value="TONB-DEPENDENT OUTER MEMBRANE RECEPTOR"/>
    <property type="match status" value="1"/>
</dbReference>
<keyword evidence="6" id="KW-0406">Ion transport</keyword>
<feature type="domain" description="TonB-dependent receptor plug" evidence="13">
    <location>
        <begin position="65"/>
        <end position="173"/>
    </location>
</feature>
<evidence type="ECO:0000256" key="7">
    <source>
        <dbReference type="ARBA" id="ARBA00023077"/>
    </source>
</evidence>
<dbReference type="Proteomes" id="UP001239680">
    <property type="component" value="Unassembled WGS sequence"/>
</dbReference>
<dbReference type="InterPro" id="IPR000531">
    <property type="entry name" value="Beta-barrel_TonB"/>
</dbReference>
<keyword evidence="3 10" id="KW-1134">Transmembrane beta strand</keyword>
<organism evidence="14 15">
    <name type="scientific">Pseudogemmobacter lacusdianii</name>
    <dbReference type="NCBI Taxonomy" id="3069608"/>
    <lineage>
        <taxon>Bacteria</taxon>
        <taxon>Pseudomonadati</taxon>
        <taxon>Pseudomonadota</taxon>
        <taxon>Alphaproteobacteria</taxon>
        <taxon>Rhodobacterales</taxon>
        <taxon>Paracoccaceae</taxon>
        <taxon>Pseudogemmobacter</taxon>
    </lineage>
</organism>
<evidence type="ECO:0000256" key="4">
    <source>
        <dbReference type="ARBA" id="ARBA00022692"/>
    </source>
</evidence>
<evidence type="ECO:0000259" key="12">
    <source>
        <dbReference type="Pfam" id="PF00593"/>
    </source>
</evidence>
<dbReference type="EMBL" id="JAVDBT010000017">
    <property type="protein sequence ID" value="MDQ2067866.1"/>
    <property type="molecule type" value="Genomic_DNA"/>
</dbReference>
<dbReference type="PANTHER" id="PTHR30069:SF53">
    <property type="entry name" value="COLICIN I RECEPTOR-RELATED"/>
    <property type="match status" value="1"/>
</dbReference>
<keyword evidence="9 10" id="KW-0998">Cell outer membrane</keyword>
<evidence type="ECO:0000313" key="14">
    <source>
        <dbReference type="EMBL" id="MDQ2067866.1"/>
    </source>
</evidence>
<protein>
    <submittedName>
        <fullName evidence="14">TonB-dependent receptor</fullName>
    </submittedName>
</protein>
<evidence type="ECO:0000256" key="8">
    <source>
        <dbReference type="ARBA" id="ARBA00023136"/>
    </source>
</evidence>
<dbReference type="CDD" id="cd01347">
    <property type="entry name" value="ligand_gated_channel"/>
    <property type="match status" value="1"/>
</dbReference>
<evidence type="ECO:0000256" key="9">
    <source>
        <dbReference type="ARBA" id="ARBA00023237"/>
    </source>
</evidence>
<name>A0ABU0W1L3_9RHOB</name>
<evidence type="ECO:0000256" key="11">
    <source>
        <dbReference type="RuleBase" id="RU003357"/>
    </source>
</evidence>
<keyword evidence="7 11" id="KW-0798">TonB box</keyword>
<dbReference type="InterPro" id="IPR012910">
    <property type="entry name" value="Plug_dom"/>
</dbReference>